<feature type="signal peptide" evidence="1">
    <location>
        <begin position="1"/>
        <end position="20"/>
    </location>
</feature>
<evidence type="ECO:0008006" key="4">
    <source>
        <dbReference type="Google" id="ProtNLM"/>
    </source>
</evidence>
<feature type="chain" id="PRO_5046593121" description="DUF5666 domain-containing protein" evidence="1">
    <location>
        <begin position="21"/>
        <end position="86"/>
    </location>
</feature>
<evidence type="ECO:0000313" key="2">
    <source>
        <dbReference type="EMBL" id="MET3661389.1"/>
    </source>
</evidence>
<proteinExistence type="predicted"/>
<dbReference type="EMBL" id="JBEPMN010000005">
    <property type="protein sequence ID" value="MET3661389.1"/>
    <property type="molecule type" value="Genomic_DNA"/>
</dbReference>
<evidence type="ECO:0000256" key="1">
    <source>
        <dbReference type="SAM" id="SignalP"/>
    </source>
</evidence>
<reference evidence="2 3" key="1">
    <citation type="submission" date="2024-06" db="EMBL/GenBank/DDBJ databases">
        <title>Genomic Encyclopedia of Type Strains, Phase IV (KMG-IV): sequencing the most valuable type-strain genomes for metagenomic binning, comparative biology and taxonomic classification.</title>
        <authorList>
            <person name="Goeker M."/>
        </authorList>
    </citation>
    <scope>NUCLEOTIDE SEQUENCE [LARGE SCALE GENOMIC DNA]</scope>
    <source>
        <strain evidence="2 3">DSM 19730</strain>
    </source>
</reference>
<accession>A0ABV2KJZ3</accession>
<keyword evidence="3" id="KW-1185">Reference proteome</keyword>
<protein>
    <recommendedName>
        <fullName evidence="4">DUF5666 domain-containing protein</fullName>
    </recommendedName>
</protein>
<comment type="caution">
    <text evidence="2">The sequence shown here is derived from an EMBL/GenBank/DDBJ whole genome shotgun (WGS) entry which is preliminary data.</text>
</comment>
<dbReference type="RefSeq" id="WP_354151274.1">
    <property type="nucleotide sequence ID" value="NZ_JBEPMN010000005.1"/>
</dbReference>
<sequence>MTKIIASAAALALLSGSAFAGTSISGTVRSFDKDVRVIVLEDGATASVPLHVGIPADLGVGSYAKIQINDKTGRPGAVFSDSILGR</sequence>
<dbReference type="Proteomes" id="UP001549143">
    <property type="component" value="Unassembled WGS sequence"/>
</dbReference>
<evidence type="ECO:0000313" key="3">
    <source>
        <dbReference type="Proteomes" id="UP001549143"/>
    </source>
</evidence>
<name>A0ABV2KJZ3_9HYPH</name>
<gene>
    <name evidence="2" type="ORF">ABID44_001715</name>
</gene>
<keyword evidence="1" id="KW-0732">Signal</keyword>
<organism evidence="2 3">
    <name type="scientific">Aquamicrobium ahrensii</name>
    <dbReference type="NCBI Taxonomy" id="469551"/>
    <lineage>
        <taxon>Bacteria</taxon>
        <taxon>Pseudomonadati</taxon>
        <taxon>Pseudomonadota</taxon>
        <taxon>Alphaproteobacteria</taxon>
        <taxon>Hyphomicrobiales</taxon>
        <taxon>Phyllobacteriaceae</taxon>
        <taxon>Aquamicrobium</taxon>
    </lineage>
</organism>